<feature type="region of interest" description="Disordered" evidence="1">
    <location>
        <begin position="1"/>
        <end position="83"/>
    </location>
</feature>
<accession>A0A2I9E1G5</accession>
<gene>
    <name evidence="2" type="ORF">DAERI_140136</name>
</gene>
<organism evidence="2 3">
    <name type="scientific">Deinococcus aerius</name>
    <dbReference type="NCBI Taxonomy" id="200253"/>
    <lineage>
        <taxon>Bacteria</taxon>
        <taxon>Thermotogati</taxon>
        <taxon>Deinococcota</taxon>
        <taxon>Deinococci</taxon>
        <taxon>Deinococcales</taxon>
        <taxon>Deinococcaceae</taxon>
        <taxon>Deinococcus</taxon>
    </lineage>
</organism>
<feature type="compositionally biased region" description="Basic and acidic residues" evidence="1">
    <location>
        <begin position="24"/>
        <end position="44"/>
    </location>
</feature>
<dbReference type="AlphaFoldDB" id="A0A2I9E1G5"/>
<evidence type="ECO:0000313" key="2">
    <source>
        <dbReference type="EMBL" id="GBF07475.1"/>
    </source>
</evidence>
<evidence type="ECO:0000313" key="3">
    <source>
        <dbReference type="Proteomes" id="UP000236569"/>
    </source>
</evidence>
<dbReference type="EMBL" id="BFAG01000014">
    <property type="protein sequence ID" value="GBF07475.1"/>
    <property type="molecule type" value="Genomic_DNA"/>
</dbReference>
<proteinExistence type="predicted"/>
<name>A0A2I9E1G5_9DEIO</name>
<reference evidence="3" key="1">
    <citation type="submission" date="2018-01" db="EMBL/GenBank/DDBJ databases">
        <title>Draft Genome Sequence of the Radioresistant Bacterium Deinococcus aerius TR0125, Isolated from the Higher Atmosphere above Japan.</title>
        <authorList>
            <person name="Satoh K."/>
            <person name="Arai H."/>
            <person name="Sanzen T."/>
            <person name="Kawaguchi Y."/>
            <person name="Hayashi H."/>
            <person name="Yokobori S."/>
            <person name="Yamagishi A."/>
            <person name="Oono Y."/>
            <person name="Narumi I."/>
        </authorList>
    </citation>
    <scope>NUCLEOTIDE SEQUENCE [LARGE SCALE GENOMIC DNA]</scope>
    <source>
        <strain evidence="3">TR0125</strain>
    </source>
</reference>
<evidence type="ECO:0000256" key="1">
    <source>
        <dbReference type="SAM" id="MobiDB-lite"/>
    </source>
</evidence>
<comment type="caution">
    <text evidence="2">The sequence shown here is derived from an EMBL/GenBank/DDBJ whole genome shotgun (WGS) entry which is preliminary data.</text>
</comment>
<dbReference type="Proteomes" id="UP000236569">
    <property type="component" value="Unassembled WGS sequence"/>
</dbReference>
<protein>
    <submittedName>
        <fullName evidence="2">Uncharacterized protein</fullName>
    </submittedName>
</protein>
<keyword evidence="3" id="KW-1185">Reference proteome</keyword>
<sequence>MKVDLKSGTPLPRRRRLACGMTDKGNEAERMQEAYAERQEREQETGITSAGGAGSTGTPGNTEAGAETTDAVDGGERSGATES</sequence>